<feature type="region of interest" description="Disordered" evidence="1">
    <location>
        <begin position="1"/>
        <end position="22"/>
    </location>
</feature>
<feature type="region of interest" description="Disordered" evidence="1">
    <location>
        <begin position="217"/>
        <end position="262"/>
    </location>
</feature>
<reference evidence="2" key="1">
    <citation type="submission" date="2022-11" db="EMBL/GenBank/DDBJ databases">
        <authorList>
            <person name="Kikuchi T."/>
        </authorList>
    </citation>
    <scope>NUCLEOTIDE SEQUENCE</scope>
    <source>
        <strain evidence="2">PS1010</strain>
    </source>
</reference>
<organism evidence="2 3">
    <name type="scientific">Caenorhabditis angaria</name>
    <dbReference type="NCBI Taxonomy" id="860376"/>
    <lineage>
        <taxon>Eukaryota</taxon>
        <taxon>Metazoa</taxon>
        <taxon>Ecdysozoa</taxon>
        <taxon>Nematoda</taxon>
        <taxon>Chromadorea</taxon>
        <taxon>Rhabditida</taxon>
        <taxon>Rhabditina</taxon>
        <taxon>Rhabditomorpha</taxon>
        <taxon>Rhabditoidea</taxon>
        <taxon>Rhabditidae</taxon>
        <taxon>Peloderinae</taxon>
        <taxon>Caenorhabditis</taxon>
    </lineage>
</organism>
<comment type="caution">
    <text evidence="2">The sequence shown here is derived from an EMBL/GenBank/DDBJ whole genome shotgun (WGS) entry which is preliminary data.</text>
</comment>
<name>A0A9P1J5Y4_9PELO</name>
<keyword evidence="3" id="KW-1185">Reference proteome</keyword>
<evidence type="ECO:0000313" key="3">
    <source>
        <dbReference type="Proteomes" id="UP001152747"/>
    </source>
</evidence>
<dbReference type="AlphaFoldDB" id="A0A9P1J5Y4"/>
<dbReference type="Proteomes" id="UP001152747">
    <property type="component" value="Unassembled WGS sequence"/>
</dbReference>
<protein>
    <submittedName>
        <fullName evidence="2">Uncharacterized protein</fullName>
    </submittedName>
</protein>
<dbReference type="EMBL" id="CANHGI010000006">
    <property type="protein sequence ID" value="CAI5456270.1"/>
    <property type="molecule type" value="Genomic_DNA"/>
</dbReference>
<evidence type="ECO:0000313" key="2">
    <source>
        <dbReference type="EMBL" id="CAI5456270.1"/>
    </source>
</evidence>
<accession>A0A9P1J5Y4</accession>
<gene>
    <name evidence="2" type="ORF">CAMP_LOCUS18907</name>
</gene>
<proteinExistence type="predicted"/>
<feature type="compositionally biased region" description="Basic and acidic residues" evidence="1">
    <location>
        <begin position="1"/>
        <end position="11"/>
    </location>
</feature>
<evidence type="ECO:0000256" key="1">
    <source>
        <dbReference type="SAM" id="MobiDB-lite"/>
    </source>
</evidence>
<sequence length="262" mass="30117">MDRQKDSRMDLDENGEGEEESPRFLQKIRDLAMVAYKTQENYRKTTIPSNVFKRPSDTRFGENRQLFMPNGLYKGLPYIAKSKKELWMEPAVFMETVLNPKVREGVEVERFVFNLETEDFELKKTRKFTEDDIDSGIIAQVLTDLTTITRNEVQIYLGEKPQVQQPLMNENYPIDRETMQLLMNPVLPYSVSSVVSSNEIPGPSSVKFQKFSRDYSPKTLQIGGQKRRASNNRKGFGPVLKKAKSSEEATSRKKKNGSQDGI</sequence>